<dbReference type="Pfam" id="PF12161">
    <property type="entry name" value="HsdM_N"/>
    <property type="match status" value="1"/>
</dbReference>
<dbReference type="Proteomes" id="UP000245539">
    <property type="component" value="Unassembled WGS sequence"/>
</dbReference>
<dbReference type="SUPFAM" id="SSF53335">
    <property type="entry name" value="S-adenosyl-L-methionine-dependent methyltransferases"/>
    <property type="match status" value="1"/>
</dbReference>
<dbReference type="Pfam" id="PF02384">
    <property type="entry name" value="N6_Mtase"/>
    <property type="match status" value="1"/>
</dbReference>
<keyword evidence="3 10" id="KW-0489">Methyltransferase</keyword>
<dbReference type="PRINTS" id="PR00507">
    <property type="entry name" value="N12N6MTFRASE"/>
</dbReference>
<evidence type="ECO:0000313" key="10">
    <source>
        <dbReference type="EMBL" id="PWQ99036.1"/>
    </source>
</evidence>
<keyword evidence="6" id="KW-0680">Restriction system</keyword>
<dbReference type="PROSITE" id="PS00092">
    <property type="entry name" value="N6_MTASE"/>
    <property type="match status" value="1"/>
</dbReference>
<evidence type="ECO:0000259" key="9">
    <source>
        <dbReference type="Pfam" id="PF12161"/>
    </source>
</evidence>
<dbReference type="RefSeq" id="WP_109836798.1">
    <property type="nucleotide sequence ID" value="NZ_QGKM01000013.1"/>
</dbReference>
<feature type="domain" description="DNA methylase adenine-specific" evidence="8">
    <location>
        <begin position="149"/>
        <end position="456"/>
    </location>
</feature>
<keyword evidence="4" id="KW-0808">Transferase</keyword>
<dbReference type="GO" id="GO:0032259">
    <property type="term" value="P:methylation"/>
    <property type="evidence" value="ECO:0007669"/>
    <property type="project" value="UniProtKB-KW"/>
</dbReference>
<keyword evidence="11" id="KW-1185">Reference proteome</keyword>
<accession>A0A317CKL2</accession>
<dbReference type="GO" id="GO:0009307">
    <property type="term" value="P:DNA restriction-modification system"/>
    <property type="evidence" value="ECO:0007669"/>
    <property type="project" value="UniProtKB-KW"/>
</dbReference>
<gene>
    <name evidence="10" type="ORF">DKW60_06205</name>
</gene>
<evidence type="ECO:0000259" key="8">
    <source>
        <dbReference type="Pfam" id="PF02384"/>
    </source>
</evidence>
<keyword evidence="5" id="KW-0949">S-adenosyl-L-methionine</keyword>
<name>A0A317CKL2_9GAMM</name>
<dbReference type="EMBL" id="QGKM01000013">
    <property type="protein sequence ID" value="PWQ99036.1"/>
    <property type="molecule type" value="Genomic_DNA"/>
</dbReference>
<evidence type="ECO:0000256" key="1">
    <source>
        <dbReference type="ARBA" id="ARBA00006594"/>
    </source>
</evidence>
<dbReference type="AlphaFoldDB" id="A0A317CKL2"/>
<feature type="domain" description="N6 adenine-specific DNA methyltransferase N-terminal" evidence="9">
    <location>
        <begin position="11"/>
        <end position="138"/>
    </location>
</feature>
<dbReference type="Gene3D" id="1.20.1260.30">
    <property type="match status" value="1"/>
</dbReference>
<dbReference type="PANTHER" id="PTHR42933:SF3">
    <property type="entry name" value="TYPE I RESTRICTION ENZYME MJAVIII METHYLASE SUBUNIT"/>
    <property type="match status" value="1"/>
</dbReference>
<dbReference type="InterPro" id="IPR003356">
    <property type="entry name" value="DNA_methylase_A-5"/>
</dbReference>
<dbReference type="GO" id="GO:0008170">
    <property type="term" value="F:N-methyltransferase activity"/>
    <property type="evidence" value="ECO:0007669"/>
    <property type="project" value="InterPro"/>
</dbReference>
<sequence>MIDKKISLSQLEQYLSKAAWILKGPVDASDFKVYIFPLLFFKRISDVYDEEYQVALDESDGDEEYASLPEMHRFEIPQDCHWNDVRSTTTNVGVAIEKALRGIEQANQESLYGIFGDAQWSNKNKLSDRLLIDLVEHFSQYTLGNDNVQPDMLGQAYEYLIKHFADLTNKKAGEFYTPRSVVHLLGLMLDPHEGETIYDPACGTGGMLLECVDHLKENSEDYRTLKLFGQEKNLTSSSIARMNMFLHGIEDFEIVRGDTLRNPAFFEADGIKTFDCVIANPPFSLKDWGADAWVNDPFGRNIAGIPPKGNGDMAWVQHMVRSMNANGRMTVVLPHGALFRKGAEGKIRKALLEQDLLEAVIGLGPNVFYGTQLAACVMVFKKDKTPAKKQKVLFIDASDQIRTGRAQNFLESGHVKQIHEWYEAYADVENYVKVASFEDLEENDFNLNIPLYVEKIIEDNLPSVEEALADLKEVWQASQKAEEKFKKVLQGFIK</sequence>
<evidence type="ECO:0000256" key="7">
    <source>
        <dbReference type="ARBA" id="ARBA00047942"/>
    </source>
</evidence>
<evidence type="ECO:0000313" key="11">
    <source>
        <dbReference type="Proteomes" id="UP000245539"/>
    </source>
</evidence>
<evidence type="ECO:0000256" key="5">
    <source>
        <dbReference type="ARBA" id="ARBA00022691"/>
    </source>
</evidence>
<dbReference type="GO" id="GO:0003677">
    <property type="term" value="F:DNA binding"/>
    <property type="evidence" value="ECO:0007669"/>
    <property type="project" value="InterPro"/>
</dbReference>
<proteinExistence type="inferred from homology"/>
<comment type="caution">
    <text evidence="10">The sequence shown here is derived from an EMBL/GenBank/DDBJ whole genome shotgun (WGS) entry which is preliminary data.</text>
</comment>
<dbReference type="OrthoDB" id="5749002at2"/>
<evidence type="ECO:0000256" key="6">
    <source>
        <dbReference type="ARBA" id="ARBA00022747"/>
    </source>
</evidence>
<comment type="similarity">
    <text evidence="1">Belongs to the N(4)/N(6)-methyltransferase family.</text>
</comment>
<evidence type="ECO:0000256" key="3">
    <source>
        <dbReference type="ARBA" id="ARBA00022603"/>
    </source>
</evidence>
<dbReference type="GO" id="GO:0009007">
    <property type="term" value="F:site-specific DNA-methyltransferase (adenine-specific) activity"/>
    <property type="evidence" value="ECO:0007669"/>
    <property type="project" value="UniProtKB-EC"/>
</dbReference>
<reference evidence="10 11" key="1">
    <citation type="submission" date="2018-05" db="EMBL/GenBank/DDBJ databases">
        <title>Leucothrix arctica sp. nov., isolated from Arctic seawater.</title>
        <authorList>
            <person name="Choi A."/>
            <person name="Baek K."/>
        </authorList>
    </citation>
    <scope>NUCLEOTIDE SEQUENCE [LARGE SCALE GENOMIC DNA]</scope>
    <source>
        <strain evidence="10 11">JCM 18388</strain>
    </source>
</reference>
<evidence type="ECO:0000256" key="2">
    <source>
        <dbReference type="ARBA" id="ARBA00011900"/>
    </source>
</evidence>
<dbReference type="InterPro" id="IPR022749">
    <property type="entry name" value="D12N6_MeTrfase_N"/>
</dbReference>
<dbReference type="PANTHER" id="PTHR42933">
    <property type="entry name" value="SLR6095 PROTEIN"/>
    <property type="match status" value="1"/>
</dbReference>
<dbReference type="Gene3D" id="3.40.50.150">
    <property type="entry name" value="Vaccinia Virus protein VP39"/>
    <property type="match status" value="1"/>
</dbReference>
<protein>
    <recommendedName>
        <fullName evidence="2">site-specific DNA-methyltransferase (adenine-specific)</fullName>
        <ecNumber evidence="2">2.1.1.72</ecNumber>
    </recommendedName>
</protein>
<evidence type="ECO:0000256" key="4">
    <source>
        <dbReference type="ARBA" id="ARBA00022679"/>
    </source>
</evidence>
<dbReference type="InterPro" id="IPR038333">
    <property type="entry name" value="T1MK-like_N_sf"/>
</dbReference>
<dbReference type="InterPro" id="IPR051537">
    <property type="entry name" value="DNA_Adenine_Mtase"/>
</dbReference>
<dbReference type="EC" id="2.1.1.72" evidence="2"/>
<comment type="catalytic activity">
    <reaction evidence="7">
        <text>a 2'-deoxyadenosine in DNA + S-adenosyl-L-methionine = an N(6)-methyl-2'-deoxyadenosine in DNA + S-adenosyl-L-homocysteine + H(+)</text>
        <dbReference type="Rhea" id="RHEA:15197"/>
        <dbReference type="Rhea" id="RHEA-COMP:12418"/>
        <dbReference type="Rhea" id="RHEA-COMP:12419"/>
        <dbReference type="ChEBI" id="CHEBI:15378"/>
        <dbReference type="ChEBI" id="CHEBI:57856"/>
        <dbReference type="ChEBI" id="CHEBI:59789"/>
        <dbReference type="ChEBI" id="CHEBI:90615"/>
        <dbReference type="ChEBI" id="CHEBI:90616"/>
        <dbReference type="EC" id="2.1.1.72"/>
    </reaction>
</comment>
<dbReference type="InterPro" id="IPR029063">
    <property type="entry name" value="SAM-dependent_MTases_sf"/>
</dbReference>
<dbReference type="InterPro" id="IPR002052">
    <property type="entry name" value="DNA_methylase_N6_adenine_CS"/>
</dbReference>
<organism evidence="10 11">
    <name type="scientific">Leucothrix pacifica</name>
    <dbReference type="NCBI Taxonomy" id="1247513"/>
    <lineage>
        <taxon>Bacteria</taxon>
        <taxon>Pseudomonadati</taxon>
        <taxon>Pseudomonadota</taxon>
        <taxon>Gammaproteobacteria</taxon>
        <taxon>Thiotrichales</taxon>
        <taxon>Thiotrichaceae</taxon>
        <taxon>Leucothrix</taxon>
    </lineage>
</organism>